<proteinExistence type="predicted"/>
<evidence type="ECO:0000313" key="2">
    <source>
        <dbReference type="Proteomes" id="UP001269081"/>
    </source>
</evidence>
<dbReference type="EMBL" id="JAVDWQ010000005">
    <property type="protein sequence ID" value="MDR7209896.1"/>
    <property type="molecule type" value="Genomic_DNA"/>
</dbReference>
<comment type="caution">
    <text evidence="1">The sequence shown here is derived from an EMBL/GenBank/DDBJ whole genome shotgun (WGS) entry which is preliminary data.</text>
</comment>
<evidence type="ECO:0000313" key="1">
    <source>
        <dbReference type="EMBL" id="MDR7209896.1"/>
    </source>
</evidence>
<protein>
    <submittedName>
        <fullName evidence="1">Uncharacterized protein</fullName>
    </submittedName>
</protein>
<reference evidence="1 2" key="1">
    <citation type="submission" date="2023-07" db="EMBL/GenBank/DDBJ databases">
        <title>Sorghum-associated microbial communities from plants grown in Nebraska, USA.</title>
        <authorList>
            <person name="Schachtman D."/>
        </authorList>
    </citation>
    <scope>NUCLEOTIDE SEQUENCE [LARGE SCALE GENOMIC DNA]</scope>
    <source>
        <strain evidence="1 2">4129</strain>
    </source>
</reference>
<dbReference type="RefSeq" id="WP_310280469.1">
    <property type="nucleotide sequence ID" value="NZ_JAVDWQ010000005.1"/>
</dbReference>
<organism evidence="1 2">
    <name type="scientific">Flavobacterium piscis</name>
    <dbReference type="NCBI Taxonomy" id="1114874"/>
    <lineage>
        <taxon>Bacteria</taxon>
        <taxon>Pseudomonadati</taxon>
        <taxon>Bacteroidota</taxon>
        <taxon>Flavobacteriia</taxon>
        <taxon>Flavobacteriales</taxon>
        <taxon>Flavobacteriaceae</taxon>
        <taxon>Flavobacterium</taxon>
    </lineage>
</organism>
<gene>
    <name evidence="1" type="ORF">J2W48_001835</name>
</gene>
<sequence length="483" mass="53978">MKNFTLLILFTLITFTGHSQTYKIRIGGAAGQEVDIENLSDSKFKEAIKTFEIKKDPGDAKKNVKKFKISSSNESEEFLTDGNYHTVTFTSDVRNGSLYISDDKGVSIGTPFKLLGSGAGTLVTDKDGATFEMPRDKTATNYIVNTLFKGEIKYHEGIGLKIKTSKNTEFIGNDYVHVFFDQNGNSLIRSIPIGIGRANYVAHIVYLTPSDNPLNIEYHINQVSADVDEGVNIRGDGGLNNNPITLAGIDKTTVKLEWKHYEILLEPSSYDVVFDIKRSEGFLENSDPKIVATRVIKMKKVYHGSIDIGVLKTDLENPDFALVTNPADPAQSVVKKTNAGSRILASAMYTFYFSPIVALEKLFQSKKVSNYRLEGRTFVDDHKWYERIYPTVGVGLNDRLLDNVFVGGKWEFIRGGSVFAGYNWGKVNTLNVDENFEYESTAITQAEFDLKTNTKWDGAFCFGFNLDLRIITNLFRTGSDTTE</sequence>
<accession>A0ABU1Y8U5</accession>
<dbReference type="Proteomes" id="UP001269081">
    <property type="component" value="Unassembled WGS sequence"/>
</dbReference>
<name>A0ABU1Y8U5_9FLAO</name>
<keyword evidence="2" id="KW-1185">Reference proteome</keyword>